<keyword evidence="2" id="KW-0472">Membrane</keyword>
<keyword evidence="2" id="KW-1133">Transmembrane helix</keyword>
<dbReference type="EMBL" id="SPHZ02000011">
    <property type="protein sequence ID" value="KAF0890788.1"/>
    <property type="molecule type" value="Genomic_DNA"/>
</dbReference>
<feature type="transmembrane region" description="Helical" evidence="2">
    <location>
        <begin position="245"/>
        <end position="264"/>
    </location>
</feature>
<sequence>MALSTISLPAGPTSVPVALPHRISSAISPSRLRAAATPAFSLAATQAFSSPRLPCLFSASSTTIRVTPANPNTRGSRLLRACTTDGEDDVALPEIDDATSALPHSDSSASAVPEIIDAAASAHHDSDGAATTLPHSDSSATASAVPEIDDTVSDSASAAYALPCTAASCSASPHSCVTGCPNSQSAAAAATVKPSLLLWFLERVKEAFIEHSVLLESLATLLIGGHQTPYFKEAVARRIERSKHIPPWVLTVFTFGAAVVTLLYKAAKASKKLDGIVSHLTKKFEKLLESLDVKTRCDKLPEPREAKSQAKEQLILNSNLTCRATGR</sequence>
<gene>
    <name evidence="3" type="ORF">E2562_004274</name>
</gene>
<evidence type="ECO:0000313" key="4">
    <source>
        <dbReference type="Proteomes" id="UP000479710"/>
    </source>
</evidence>
<evidence type="ECO:0000313" key="3">
    <source>
        <dbReference type="EMBL" id="KAF0890788.1"/>
    </source>
</evidence>
<keyword evidence="2" id="KW-0812">Transmembrane</keyword>
<comment type="caution">
    <text evidence="3">The sequence shown here is derived from an EMBL/GenBank/DDBJ whole genome shotgun (WGS) entry which is preliminary data.</text>
</comment>
<keyword evidence="4" id="KW-1185">Reference proteome</keyword>
<reference evidence="3 4" key="1">
    <citation type="submission" date="2019-11" db="EMBL/GenBank/DDBJ databases">
        <title>Whole genome sequence of Oryza granulata.</title>
        <authorList>
            <person name="Li W."/>
        </authorList>
    </citation>
    <scope>NUCLEOTIDE SEQUENCE [LARGE SCALE GENOMIC DNA]</scope>
    <source>
        <strain evidence="4">cv. Menghai</strain>
        <tissue evidence="3">Leaf</tissue>
    </source>
</reference>
<dbReference type="AlphaFoldDB" id="A0A6G1BRT0"/>
<protein>
    <submittedName>
        <fullName evidence="3">Uncharacterized protein</fullName>
    </submittedName>
</protein>
<accession>A0A6G1BRT0</accession>
<dbReference type="OrthoDB" id="10301374at2759"/>
<proteinExistence type="predicted"/>
<evidence type="ECO:0000256" key="2">
    <source>
        <dbReference type="SAM" id="Phobius"/>
    </source>
</evidence>
<evidence type="ECO:0000256" key="1">
    <source>
        <dbReference type="SAM" id="MobiDB-lite"/>
    </source>
</evidence>
<organism evidence="3 4">
    <name type="scientific">Oryza meyeriana var. granulata</name>
    <dbReference type="NCBI Taxonomy" id="110450"/>
    <lineage>
        <taxon>Eukaryota</taxon>
        <taxon>Viridiplantae</taxon>
        <taxon>Streptophyta</taxon>
        <taxon>Embryophyta</taxon>
        <taxon>Tracheophyta</taxon>
        <taxon>Spermatophyta</taxon>
        <taxon>Magnoliopsida</taxon>
        <taxon>Liliopsida</taxon>
        <taxon>Poales</taxon>
        <taxon>Poaceae</taxon>
        <taxon>BOP clade</taxon>
        <taxon>Oryzoideae</taxon>
        <taxon>Oryzeae</taxon>
        <taxon>Oryzinae</taxon>
        <taxon>Oryza</taxon>
        <taxon>Oryza meyeriana</taxon>
    </lineage>
</organism>
<feature type="compositionally biased region" description="Polar residues" evidence="1">
    <location>
        <begin position="133"/>
        <end position="142"/>
    </location>
</feature>
<dbReference type="Proteomes" id="UP000479710">
    <property type="component" value="Unassembled WGS sequence"/>
</dbReference>
<feature type="region of interest" description="Disordered" evidence="1">
    <location>
        <begin position="123"/>
        <end position="145"/>
    </location>
</feature>
<name>A0A6G1BRT0_9ORYZ</name>